<protein>
    <submittedName>
        <fullName evidence="10">Alpha-agarase</fullName>
        <ecNumber evidence="10">3.2.1.158</ecNumber>
    </submittedName>
</protein>
<feature type="region of interest" description="Disordered" evidence="6">
    <location>
        <begin position="2928"/>
        <end position="2966"/>
    </location>
</feature>
<dbReference type="InterPro" id="IPR006665">
    <property type="entry name" value="OmpA-like"/>
</dbReference>
<keyword evidence="5" id="KW-0472">Membrane</keyword>
<dbReference type="EC" id="3.2.1.158" evidence="10"/>
<gene>
    <name evidence="10" type="ORF">IMCC3135_26135</name>
</gene>
<dbReference type="Pfam" id="PF13385">
    <property type="entry name" value="Laminin_G_3"/>
    <property type="match status" value="1"/>
</dbReference>
<keyword evidence="10" id="KW-0378">Hydrolase</keyword>
<evidence type="ECO:0000256" key="2">
    <source>
        <dbReference type="ARBA" id="ARBA00022737"/>
    </source>
</evidence>
<feature type="compositionally biased region" description="Acidic residues" evidence="6">
    <location>
        <begin position="1336"/>
        <end position="1347"/>
    </location>
</feature>
<dbReference type="Gene3D" id="2.60.40.2030">
    <property type="match status" value="2"/>
</dbReference>
<keyword evidence="10" id="KW-0326">Glycosidase</keyword>
<evidence type="ECO:0000259" key="9">
    <source>
        <dbReference type="PROSITE" id="PS51123"/>
    </source>
</evidence>
<feature type="domain" description="OmpA-like" evidence="9">
    <location>
        <begin position="5356"/>
        <end position="5467"/>
    </location>
</feature>
<feature type="signal peptide" evidence="7">
    <location>
        <begin position="1"/>
        <end position="26"/>
    </location>
</feature>
<dbReference type="SUPFAM" id="SSF103088">
    <property type="entry name" value="OmpA-like"/>
    <property type="match status" value="1"/>
</dbReference>
<dbReference type="GO" id="GO:0005509">
    <property type="term" value="F:calcium ion binding"/>
    <property type="evidence" value="ECO:0007669"/>
    <property type="project" value="InterPro"/>
</dbReference>
<feature type="domain" description="Cadherin" evidence="8">
    <location>
        <begin position="1120"/>
        <end position="1225"/>
    </location>
</feature>
<evidence type="ECO:0000256" key="3">
    <source>
        <dbReference type="ARBA" id="ARBA00022837"/>
    </source>
</evidence>
<dbReference type="PROSITE" id="PS51123">
    <property type="entry name" value="OMPA_2"/>
    <property type="match status" value="1"/>
</dbReference>
<keyword evidence="4" id="KW-1015">Disulfide bond</keyword>
<dbReference type="InterPro" id="IPR011250">
    <property type="entry name" value="OMP/PagP_B-barrel"/>
</dbReference>
<dbReference type="InterPro" id="IPR038081">
    <property type="entry name" value="CalX-like_sf"/>
</dbReference>
<feature type="domain" description="Cadherin" evidence="8">
    <location>
        <begin position="2194"/>
        <end position="2280"/>
    </location>
</feature>
<dbReference type="Gene3D" id="3.30.1330.60">
    <property type="entry name" value="OmpA-like domain"/>
    <property type="match status" value="1"/>
</dbReference>
<feature type="compositionally biased region" description="Acidic residues" evidence="6">
    <location>
        <begin position="4108"/>
        <end position="4162"/>
    </location>
</feature>
<dbReference type="Pfam" id="PF03160">
    <property type="entry name" value="Calx-beta"/>
    <property type="match status" value="1"/>
</dbReference>
<dbReference type="GO" id="GO:0007154">
    <property type="term" value="P:cell communication"/>
    <property type="evidence" value="ECO:0007669"/>
    <property type="project" value="InterPro"/>
</dbReference>
<dbReference type="Gene3D" id="4.10.1080.10">
    <property type="entry name" value="TSP type-3 repeat"/>
    <property type="match status" value="9"/>
</dbReference>
<feature type="domain" description="Cadherin" evidence="8">
    <location>
        <begin position="3207"/>
        <end position="3305"/>
    </location>
</feature>
<dbReference type="SUPFAM" id="SSF49313">
    <property type="entry name" value="Cadherin-like"/>
    <property type="match status" value="4"/>
</dbReference>
<evidence type="ECO:0000256" key="4">
    <source>
        <dbReference type="ARBA" id="ARBA00023157"/>
    </source>
</evidence>
<dbReference type="InterPro" id="IPR036737">
    <property type="entry name" value="OmpA-like_sf"/>
</dbReference>
<feature type="domain" description="Cadherin" evidence="8">
    <location>
        <begin position="3414"/>
        <end position="3507"/>
    </location>
</feature>
<dbReference type="Pfam" id="PF00691">
    <property type="entry name" value="OmpA"/>
    <property type="match status" value="1"/>
</dbReference>
<dbReference type="GO" id="GO:0016020">
    <property type="term" value="C:membrane"/>
    <property type="evidence" value="ECO:0007669"/>
    <property type="project" value="UniProtKB-UniRule"/>
</dbReference>
<dbReference type="InterPro" id="IPR006644">
    <property type="entry name" value="Cadg"/>
</dbReference>
<dbReference type="CDD" id="cd07185">
    <property type="entry name" value="OmpA_C-like"/>
    <property type="match status" value="1"/>
</dbReference>
<feature type="compositionally biased region" description="Acidic residues" evidence="6">
    <location>
        <begin position="2277"/>
        <end position="2289"/>
    </location>
</feature>
<dbReference type="InterPro" id="IPR028994">
    <property type="entry name" value="Integrin_alpha_N"/>
</dbReference>
<dbReference type="InterPro" id="IPR002126">
    <property type="entry name" value="Cadherin-like_dom"/>
</dbReference>
<feature type="compositionally biased region" description="Acidic residues" evidence="6">
    <location>
        <begin position="3904"/>
        <end position="3920"/>
    </location>
</feature>
<dbReference type="SUPFAM" id="SSF69318">
    <property type="entry name" value="Integrin alpha N-terminal domain"/>
    <property type="match status" value="2"/>
</dbReference>
<feature type="compositionally biased region" description="Acidic residues" evidence="6">
    <location>
        <begin position="3705"/>
        <end position="3716"/>
    </location>
</feature>
<dbReference type="Gene3D" id="2.60.40.3440">
    <property type="match status" value="2"/>
</dbReference>
<evidence type="ECO:0000313" key="11">
    <source>
        <dbReference type="Proteomes" id="UP000250079"/>
    </source>
</evidence>
<dbReference type="Proteomes" id="UP000250079">
    <property type="component" value="Chromosome"/>
</dbReference>
<name>A0A2Z2NUP1_9GAMM</name>
<feature type="domain" description="Cadherin" evidence="8">
    <location>
        <begin position="3016"/>
        <end position="3122"/>
    </location>
</feature>
<dbReference type="SMART" id="SM00112">
    <property type="entry name" value="CA"/>
    <property type="match status" value="5"/>
</dbReference>
<feature type="compositionally biased region" description="Acidic residues" evidence="6">
    <location>
        <begin position="569"/>
        <end position="588"/>
    </location>
</feature>
<feature type="chain" id="PRO_5016291543" evidence="7">
    <location>
        <begin position="27"/>
        <end position="5467"/>
    </location>
</feature>
<evidence type="ECO:0000259" key="8">
    <source>
        <dbReference type="PROSITE" id="PS50268"/>
    </source>
</evidence>
<feature type="compositionally biased region" description="Acidic residues" evidence="6">
    <location>
        <begin position="4237"/>
        <end position="4252"/>
    </location>
</feature>
<feature type="compositionally biased region" description="Acidic residues" evidence="6">
    <location>
        <begin position="4181"/>
        <end position="4190"/>
    </location>
</feature>
<dbReference type="Gene3D" id="2.60.40.60">
    <property type="entry name" value="Cadherins"/>
    <property type="match status" value="4"/>
</dbReference>
<feature type="region of interest" description="Disordered" evidence="6">
    <location>
        <begin position="4655"/>
        <end position="4676"/>
    </location>
</feature>
<feature type="region of interest" description="Disordered" evidence="6">
    <location>
        <begin position="3688"/>
        <end position="4290"/>
    </location>
</feature>
<feature type="compositionally biased region" description="Acidic residues" evidence="6">
    <location>
        <begin position="3928"/>
        <end position="3982"/>
    </location>
</feature>
<feature type="region of interest" description="Disordered" evidence="6">
    <location>
        <begin position="1867"/>
        <end position="1939"/>
    </location>
</feature>
<dbReference type="InterPro" id="IPR028974">
    <property type="entry name" value="TSP_type-3_rpt"/>
</dbReference>
<feature type="compositionally biased region" description="Acidic residues" evidence="6">
    <location>
        <begin position="526"/>
        <end position="545"/>
    </location>
</feature>
<dbReference type="EMBL" id="CP018632">
    <property type="protein sequence ID" value="ASJ75282.1"/>
    <property type="molecule type" value="Genomic_DNA"/>
</dbReference>
<feature type="domain" description="Cadherin" evidence="8">
    <location>
        <begin position="2718"/>
        <end position="2818"/>
    </location>
</feature>
<feature type="compositionally biased region" description="Acidic residues" evidence="6">
    <location>
        <begin position="653"/>
        <end position="672"/>
    </location>
</feature>
<dbReference type="InterPro" id="IPR006558">
    <property type="entry name" value="LamG-like"/>
</dbReference>
<feature type="compositionally biased region" description="Acidic residues" evidence="6">
    <location>
        <begin position="2930"/>
        <end position="2953"/>
    </location>
</feature>
<keyword evidence="1 7" id="KW-0732">Signal</keyword>
<feature type="compositionally biased region" description="Acidic residues" evidence="6">
    <location>
        <begin position="4659"/>
        <end position="4676"/>
    </location>
</feature>
<dbReference type="InterPro" id="IPR015919">
    <property type="entry name" value="Cadherin-like_sf"/>
</dbReference>
<dbReference type="SMART" id="SM00560">
    <property type="entry name" value="LamGL"/>
    <property type="match status" value="1"/>
</dbReference>
<evidence type="ECO:0000256" key="1">
    <source>
        <dbReference type="ARBA" id="ARBA00022729"/>
    </source>
</evidence>
<dbReference type="SUPFAM" id="SSF103647">
    <property type="entry name" value="TSP type-3 repeat"/>
    <property type="match status" value="10"/>
</dbReference>
<reference evidence="10 11" key="1">
    <citation type="submission" date="2016-12" db="EMBL/GenBank/DDBJ databases">
        <authorList>
            <person name="Song W.-J."/>
            <person name="Kurnit D.M."/>
        </authorList>
    </citation>
    <scope>NUCLEOTIDE SEQUENCE [LARGE SCALE GENOMIC DNA]</scope>
    <source>
        <strain evidence="10 11">IMCC3135</strain>
    </source>
</reference>
<dbReference type="GO" id="GO:0033953">
    <property type="term" value="F:alpha-agarase activity"/>
    <property type="evidence" value="ECO:0007669"/>
    <property type="project" value="UniProtKB-EC"/>
</dbReference>
<dbReference type="OrthoDB" id="7486720at2"/>
<dbReference type="InterPro" id="IPR013320">
    <property type="entry name" value="ConA-like_dom_sf"/>
</dbReference>
<dbReference type="PANTHER" id="PTHR10199">
    <property type="entry name" value="THROMBOSPONDIN"/>
    <property type="match status" value="1"/>
</dbReference>
<feature type="compositionally biased region" description="Acidic residues" evidence="6">
    <location>
        <begin position="4259"/>
        <end position="4273"/>
    </location>
</feature>
<feature type="compositionally biased region" description="Polar residues" evidence="6">
    <location>
        <begin position="4274"/>
        <end position="4290"/>
    </location>
</feature>
<dbReference type="Pfam" id="PF02412">
    <property type="entry name" value="TSP_3"/>
    <property type="match status" value="10"/>
</dbReference>
<dbReference type="Gene3D" id="2.60.40.2810">
    <property type="match status" value="6"/>
</dbReference>
<dbReference type="Pfam" id="PF13517">
    <property type="entry name" value="FG-GAP_3"/>
    <property type="match status" value="5"/>
</dbReference>
<keyword evidence="2" id="KW-0677">Repeat</keyword>
<evidence type="ECO:0000313" key="10">
    <source>
        <dbReference type="EMBL" id="ASJ75282.1"/>
    </source>
</evidence>
<feature type="compositionally biased region" description="Acidic residues" evidence="6">
    <location>
        <begin position="496"/>
        <end position="505"/>
    </location>
</feature>
<dbReference type="KEGG" id="gai:IMCC3135_26135"/>
<dbReference type="CDD" id="cd11304">
    <property type="entry name" value="Cadherin_repeat"/>
    <property type="match status" value="3"/>
</dbReference>
<dbReference type="Gene3D" id="2.60.120.200">
    <property type="match status" value="1"/>
</dbReference>
<dbReference type="InterPro" id="IPR003367">
    <property type="entry name" value="Thrombospondin_3-like_rpt"/>
</dbReference>
<sequence length="5467" mass="572764">MYLDKSLKVWLIAFFCLMGYMNAADAATPNFKLRLTIGSTQLPQRSIDLDFNGASYSEYASVDTYIGDPYYSDGLCRDTSCTTSGGTVTETMQIIVSGLQSTTQWEVRYEDSGLGGSPDATDYTDYPAYSGTGNGTFTTSYTGDFIHTEFYIRVSPDPLVLESATPTLASRTLTQVVVDIDVDTASTVYAVMVPGDTAAPDVQQIKAGQTATGDAATASTSTAFTAAPFAGQLTLSGFAAAWGDEFDVYVVAEDDDTYLSAVSPPLAIDYPDIDDDNDGVPNSVENPRAYQWAVWDNFGSTRTATGTIGGVPFTLTSDATFSRSTGIYQDYQFPAEYGVPNTASIKNTLISSNTLVLDEPIYGISTAFASVGNGSTEVAVQFGTPVQLEWGNAAVNVESSSRLSAREGFWITKVTGNIDTFSFDYLANEDYANFTFGGFLYSDPDTDLDGIVDSLDTDSDNDGIPDSIENAGSGIDLDADGIDDMYDVDYTLGKDEDQDGVDDDAYTFTNAQNDVDGDGLQNQVDTDSDGDGIDDSDEGTVDTDGDLIPNYLDTDSDGDGIPDATELAVDTDNDTVPDYLDTDSDNDGIPDATELAIDTDNDSVPNYQDTDSDDDGIPDATELLADTDTDTVPNYLDTDSDNDGIPDATELSVDTDNDSIPDYLDTDSDNDGVPDSADSNPTLYGASDTDADGVPDYFDLGGAGYASGVYVDDSGTPLDADNDGINDYIETFPGQNQAPVFNQIQAVFDRSAIDTGIASRGIKIADMDNDGDSDVVAVSQASPYTVFWYENDGNANFTQHVIIANSAIQDSWALDVGDINADGWLDIAYVGRDVNSIAWVISDADSDSDGNPFDGATENIRSVSASASSINVAQVVLSDVTNDGNLDLIFAQYDDGTVRYLAHDGDANPYDSGAIVNIATGFTGARPVMAADIDLDGDMDVVAGGNGSGIRLYVNSGTGNPFGTVNSTEVIVSSSNTATIMYLAVADLDVDGYPDIVAADAGGKQISYFVLDDSDIYQEVIIASNDIALVNGPHSISFGDIDIDSDIDILMTDYLTNDIVWFENDGTGQFGNNSANYVLDFTSGTGTNPVEAQLDDLNDDGISDFVSGETVSQEIVLYLGSLEQNITVLENTISPANVSARDPDGDDITYTLSGNDADKFTIDDSGKLVFVTPPDFENPTDSGTDNTYEVDITISDGNESLVATYFMTIVNDTTQAAFINGTPEVTAFSTDSVTVNYESNEFASISTLVTSSGATAPTVAQVIAQDTSGNADWLSASTGNTNAQGQMSTTSTGLNQSVDGFTIDIYSVGIDTEGNQSTAVNKLVTTYIDNDADGLPDSFDTDDDNDGVPDTVDSTPLLYGDTDTDGDGVPDYLDLGGDGFVAGTYVDASGEALDTDENGFIDYSETFPSSTVDTDLDGILDIFDTDDDNDGVSDVQEASDDTDPLNPLLFKDTDSDWVSDDQEMIDGTSANDATDYLDANNNGVPDSLQAHVCLADDFSASSLDSSWNVLTGTTYTPNVVTQGATKRLRLSSASTGGSSGIFKDIKIPAQRYLIFDFIAAAHGSAEPDNGDGMAVILGDYSIAPTLGAGGGALGYAKYNSGTPGFSGGWLGIGIDEFGNFSNSGIGDGAFGGYIPDAIALRGSGNGNSGYQYITDSGSLTPELDASSSGSRYRIVFDSSNATNSFVTIDRNTGAGFTNVIPQRDILLESGQASLPDNFRIAFSAATGGAKNNHDIGALKVLSPSCASIFTSISVIDPQLNADSSVVSFTINLSKPVATGQTVNVDYATVDGTAIAGAEYTSLSGTATFLAGEQSQVVDVNMTSLTNADDGKIFSLSLSNPTPVDGNTFIGSGIVDAVLHTMDGDADGIRDELDTDDDNDGVPDTVDSTPLLYGDTDTDGDGVPDYFDTQGNSEYVDTNGDPSDSDSDGVSDYTEAFPGSNDAPVFEDSGLLSSINFTPNQYATVNNASLDLIGDKVTVAAWINPDNTTSSEIFVKNTNSTASKDVDYALRYRPDGAVMFHVGNGTDYYYCISDNLLGTNEWRYLVGTFERGVGMKLYFDGIEQAVTCANVDKVSLTFGTAGTINFARYPYSSDSGGGRQYFAGSLDEFAVWDDVLTQAEVTSIFNNGDYVPTLLSDTGDYTSSTALEGYWRFVDEGSNTLTDATGNGNNATLVGTPTFETRRMEVSIGEGLTDVGRFLATDIDGQTLTYTVTGTDSAALSIDENGDLVFDTAPDFDAPGDDGSNNGYEVTLQASDGSLSATLPLLITVLVDSDADGIPDATDTDDDNDGVPDTTDSSPIVHGDTDTDGDGIPDYFDLGGAGYIAGVYVDDTGAPLDTDGDGISDYTEAFPGANDKPVYTNIELELNRTSIATGDLPRGTATGDIDGDGDQDLAIALWNDKRVDVMFNDGNGNFSNTISIGTSTAAVYRPLIVDLDEDGNLDVLASYTAQGKIAFIKGNGDGTFQPQVLIDSGNGTRGFDVGDFDGDNDLDIVLANSSWGADLPGNEIVWLQNDGNENFTAISLESGTTISEESMDARFADLDADGDLDVVAVARYSDTLFWVENVDGTAATRSVHTISASLDEAWVLDVVDMDLDGDLDIVTAAVANDRADSPAIPKAVWFENDGAQSFTEHTIALDVAGIHAVRALDMDQDGDVDVVLGTSTQSVVYSNDSDQNFTEGTSAEAESIIYFEVADIDGDGVLEVVAGSQDSDTVSFYSSSKVKLVSLPEGVVDVTTLNATDADGDTITFSLNGGADETLFAIDSNSGALRFSSAPDFNSPTDSNADNDYLVTVRASDGSLNNDVDVVVTIQPDTTAPTFQNSTPALNTITTSAVSVDYEIDEAGSVYMLVGTQNATTPSVSDVINGNTTGDSTWIAADNDTVDGSLQTHLIGESLAQEDGSFVLKIFSVAQDLEGNESPAVDVQTFQYTDTDADGIPDATDPDDDNDGVPDADDSTPLAYGADDTDNDGVPDYFDLGGAGFIAGTYVDANGVALDIDDDGINDYIEAFRGSADAPFITSDASVSVDENQTAAITVVATDEDGDTLAYSLTGADADLFNINSSTGAVSFKVAPDFESASDAGGDNVHDIIVTATDDSTGNLSDSQAIAITVLNVDEAPVATPQSLSTFEDIPLSITLSGNDAEDDTLTYSVVNTPENGVLSGTAPNLTYTPGTDYSGNDAFTFLANDGTNDSAEATVTLIVTTVNDAPVAANDVASVDEDSSVSIDILSNDVDAENSLNNASVLIIIAPLNGDITISPSTGTVLYTPADDYSGSDNFSYQVSDGAGESSNTATATITVAPVNDAPMGVNDVVSTEEDIALSAYDLLANDTDIDDALTATSAVIVQAPLHAASFSINNGLLSYTPQADYVGNDQLTYTVEDASGALSNETTVFITVTGINDQPVALDDSATTDEDSSVVIDILANDIDIEDGVTDPGTVSIVNQPSDGSLTIDASTGEVTYTPDSDFSGSDTFTYLVKDSGLLSPEEPPIDSNMATVTVTVNAVNDAPLAGADNVTMLEDNEPLVINVLGNDIDVDGTLDISSVSTGAATNGSISVDSVTGRVTYTPATDFFGNDSFTYTVNDNQGLVSNTATVTIGVMAFNDSPIADDQSVDVIDDATVLITLTATDIENESLTFSLLSQPEHGTLTGSGPNLSYTANPNYAGSDSFTYTANDGSTDSNVATISIAVTQTDSDGDGISDGLDAFPNDPDESVDTDGDGVGDNADAFPNDVNESVDTDGDGVGNNADAFPNDANESVDTDGDGVGNNADAFPNDANESVDTDGDGVGNNADAFPNDANESVDTDGDGVGDNVDAFPNDANESVDTDGDGVGNNADAFPNDANESVDTDGDGVGNNADAFPNDANESVDTDGDGVGDNVDAFPNDANESVDTDGDGVGDNADAFPTDTDADSDVDGDGIPDELDAFPNDANESIDTDGDGIGDSTDTDIDGDGVVNEDDAFPTDASETLDTDGDGIGDNSDPDMDGDGIPNDSDSLPLDARIDTDGDGIPDELDAFPNDANESTDTDGDGIGDSTDTDIDGDGVVNEDDAFPTDASETLDTDGDGIGDNTDPDMDGDGIPNDSDSLPLDARIDTDGDGIPDELDAFPNDANESTDTDGDGIGDSTDTDIDGDGVVNEDDAFPTDASETLDTDGDGIGDNTDPDMDGDGIPNDSDSLPLDARIDTDGDGIPDELDAFPNDANESTDTDGDGVGDNQDVDADNDGVLDINDPFPLDSTRSSDIDGDGIDDANDDDIDGDGLPNADDSDSDGNGIEDDIENNTAPVANSDVLDTTSNNPVTIDVLANDTDADNDSLSIVTATTKVGEVSIEAGQLSYVAPENFTGATIINYQITDPHQGTARSVVLVNIRTFDAAGPAPLVLPPEDVDVNATGLFTKVDLGVATATDSQGNPLPVSLVDGITYFKPGVNTAYWEAIDESGHRSVTSQEVRVRPLVSFGKDQVVMEGNEATVKVLLNGASPTYPLSINYTVSGDSDVTDHTLVSGTLVIESGNSGSVRFVTNNDALTEPDETITVQFTGELNSVSNAVHQIVITETKQAPEVILTALQSGEKRLRVARDQGTVSLQAILNNTAKGDAFRYTWQVEGSMQDQDSIEAFFTFDPSLVDEGVYLMSVDIESIDSQTPSVTQSIELAVLDTLATLSRDSDTDNDNIPDNEEGYQDADADGIPDYADSIDASNVLPSFSGVSSGYLVEGEPGVSLRIGKHSILSEQDGALVSQASIEEADQSVTNLGGLFDFEIRALPEPGQSTNIVLPQQRAIVDNALFRKYSAANGWTDYVVNADNTLSSTLGELGYCPPPNSAVWVDGLNAGDFCIRLTIEDGGPNDADGIVNGSIVDPSGMGITTTDNTIPVAQDDSIQMPYNTSVTIDVLANDSDADNDPLSIVSASSDFGQADIVSDMIVFTPVQNYFGTVALNYAIDDGSGVFDYAVVQIEIVVDDAPAGANPVGVSPVAINDTASTDDRTPITVDVLANDTDADNDSLTLTQANASSGTVVITNNQLVFTPADGSSGSVEITYTVSDSENLTAEGLLTVQVTPYETISVRNSSGGSMSLYMGLLLSVMWITRRLRGTTLLVFLTAGLCANAQADNSLSIHQPKDNRLYVSLGLSQNIHSTSKSELSNEVLRYSGTLTEYDNSDVGGNIGFNLVLSNRWMLFGGYRTLGELDNNWTIDTPDATQTIQDIQAVMPIMGDGVYAGFGYRKPFFRRFFAQISLEAQQWKQEFSTTSPAMAKLTESRHGVSPAVSLGFGAQLSKNINLSLDARQFDFKGDDVTSFALNLEWALYGWQNHNGNNSDNLTAAANKQRNTGTAVSPVIASANPIFTTESLVEKAINTNDSLKAGTVAVQNLPPSITKRKIHFTLDSKRLNQTDLDAINEIAEAHQPGNTIALTGWADAKIASGTAPEAAKAYNMELAEARAKTVRTALMERGIPTRSITVFARVSANVDSRSRRVEITIQ</sequence>
<dbReference type="InterPro" id="IPR003644">
    <property type="entry name" value="Calx_beta"/>
</dbReference>
<dbReference type="PANTHER" id="PTHR10199:SF119">
    <property type="entry name" value="RE20510P"/>
    <property type="match status" value="1"/>
</dbReference>
<feature type="compositionally biased region" description="Acidic residues" evidence="6">
    <location>
        <begin position="4091"/>
        <end position="4100"/>
    </location>
</feature>
<keyword evidence="3" id="KW-0106">Calcium</keyword>
<feature type="compositionally biased region" description="Acidic residues" evidence="6">
    <location>
        <begin position="4018"/>
        <end position="4072"/>
    </location>
</feature>
<evidence type="ECO:0000256" key="6">
    <source>
        <dbReference type="SAM" id="MobiDB-lite"/>
    </source>
</evidence>
<organism evidence="10 11">
    <name type="scientific">Granulosicoccus antarcticus IMCC3135</name>
    <dbReference type="NCBI Taxonomy" id="1192854"/>
    <lineage>
        <taxon>Bacteria</taxon>
        <taxon>Pseudomonadati</taxon>
        <taxon>Pseudomonadota</taxon>
        <taxon>Gammaproteobacteria</taxon>
        <taxon>Chromatiales</taxon>
        <taxon>Granulosicoccaceae</taxon>
        <taxon>Granulosicoccus</taxon>
    </lineage>
</organism>
<dbReference type="SUPFAM" id="SSF141072">
    <property type="entry name" value="CalX-like"/>
    <property type="match status" value="2"/>
</dbReference>
<feature type="compositionally biased region" description="Acidic residues" evidence="6">
    <location>
        <begin position="4001"/>
        <end position="4010"/>
    </location>
</feature>
<feature type="region of interest" description="Disordered" evidence="6">
    <location>
        <begin position="2277"/>
        <end position="2308"/>
    </location>
</feature>
<dbReference type="PROSITE" id="PS50268">
    <property type="entry name" value="CADHERIN_2"/>
    <property type="match status" value="6"/>
</dbReference>
<dbReference type="Pfam" id="PF17963">
    <property type="entry name" value="Big_9"/>
    <property type="match status" value="9"/>
</dbReference>
<dbReference type="SMART" id="SM00736">
    <property type="entry name" value="CADG"/>
    <property type="match status" value="1"/>
</dbReference>
<dbReference type="GO" id="GO:0007156">
    <property type="term" value="P:homophilic cell adhesion via plasma membrane adhesion molecules"/>
    <property type="evidence" value="ECO:0007669"/>
    <property type="project" value="InterPro"/>
</dbReference>
<evidence type="ECO:0000256" key="7">
    <source>
        <dbReference type="SAM" id="SignalP"/>
    </source>
</evidence>
<dbReference type="NCBIfam" id="NF012211">
    <property type="entry name" value="tand_rpt_95"/>
    <property type="match status" value="9"/>
</dbReference>
<feature type="region of interest" description="Disordered" evidence="6">
    <location>
        <begin position="1336"/>
        <end position="1365"/>
    </location>
</feature>
<dbReference type="SUPFAM" id="SSF56925">
    <property type="entry name" value="OMPA-like"/>
    <property type="match status" value="1"/>
</dbReference>
<keyword evidence="11" id="KW-1185">Reference proteome</keyword>
<feature type="compositionally biased region" description="Acidic residues" evidence="6">
    <location>
        <begin position="4198"/>
        <end position="4219"/>
    </location>
</feature>
<dbReference type="SUPFAM" id="SSF49899">
    <property type="entry name" value="Concanavalin A-like lectins/glucanases"/>
    <property type="match status" value="2"/>
</dbReference>
<dbReference type="InterPro" id="IPR013517">
    <property type="entry name" value="FG-GAP"/>
</dbReference>
<proteinExistence type="predicted"/>
<accession>A0A2Z2NUP1</accession>
<evidence type="ECO:0000256" key="5">
    <source>
        <dbReference type="PROSITE-ProRule" id="PRU00473"/>
    </source>
</evidence>
<feature type="region of interest" description="Disordered" evidence="6">
    <location>
        <begin position="493"/>
        <end position="690"/>
    </location>
</feature>